<sequence length="53" mass="6168">MSDNSMPGPSRMSPVKKHKQGNEFHSGEKQTIINVYKTLLKENPHTAIRDYYY</sequence>
<name>A0AAD8A7Q9_DIPPU</name>
<evidence type="ECO:0000313" key="3">
    <source>
        <dbReference type="Proteomes" id="UP001233999"/>
    </source>
</evidence>
<dbReference type="AlphaFoldDB" id="A0AAD8A7Q9"/>
<dbReference type="Proteomes" id="UP001233999">
    <property type="component" value="Unassembled WGS sequence"/>
</dbReference>
<evidence type="ECO:0000313" key="2">
    <source>
        <dbReference type="EMBL" id="KAJ9593913.1"/>
    </source>
</evidence>
<keyword evidence="3" id="KW-1185">Reference proteome</keyword>
<comment type="caution">
    <text evidence="2">The sequence shown here is derived from an EMBL/GenBank/DDBJ whole genome shotgun (WGS) entry which is preliminary data.</text>
</comment>
<evidence type="ECO:0000256" key="1">
    <source>
        <dbReference type="SAM" id="MobiDB-lite"/>
    </source>
</evidence>
<proteinExistence type="predicted"/>
<protein>
    <submittedName>
        <fullName evidence="2">Uncharacterized protein</fullName>
    </submittedName>
</protein>
<gene>
    <name evidence="2" type="ORF">L9F63_014673</name>
</gene>
<accession>A0AAD8A7Q9</accession>
<dbReference type="EMBL" id="JASPKZ010003087">
    <property type="protein sequence ID" value="KAJ9593913.1"/>
    <property type="molecule type" value="Genomic_DNA"/>
</dbReference>
<reference evidence="2" key="2">
    <citation type="submission" date="2023-05" db="EMBL/GenBank/DDBJ databases">
        <authorList>
            <person name="Fouks B."/>
        </authorList>
    </citation>
    <scope>NUCLEOTIDE SEQUENCE</scope>
    <source>
        <strain evidence="2">Stay&amp;Tobe</strain>
        <tissue evidence="2">Testes</tissue>
    </source>
</reference>
<reference evidence="2" key="1">
    <citation type="journal article" date="2023" name="IScience">
        <title>Live-bearing cockroach genome reveals convergent evolutionary mechanisms linked to viviparity in insects and beyond.</title>
        <authorList>
            <person name="Fouks B."/>
            <person name="Harrison M.C."/>
            <person name="Mikhailova A.A."/>
            <person name="Marchal E."/>
            <person name="English S."/>
            <person name="Carruthers M."/>
            <person name="Jennings E.C."/>
            <person name="Chiamaka E.L."/>
            <person name="Frigard R.A."/>
            <person name="Pippel M."/>
            <person name="Attardo G.M."/>
            <person name="Benoit J.B."/>
            <person name="Bornberg-Bauer E."/>
            <person name="Tobe S.S."/>
        </authorList>
    </citation>
    <scope>NUCLEOTIDE SEQUENCE</scope>
    <source>
        <strain evidence="2">Stay&amp;Tobe</strain>
    </source>
</reference>
<feature type="non-terminal residue" evidence="2">
    <location>
        <position position="53"/>
    </location>
</feature>
<feature type="region of interest" description="Disordered" evidence="1">
    <location>
        <begin position="1"/>
        <end position="28"/>
    </location>
</feature>
<organism evidence="2 3">
    <name type="scientific">Diploptera punctata</name>
    <name type="common">Pacific beetle cockroach</name>
    <dbReference type="NCBI Taxonomy" id="6984"/>
    <lineage>
        <taxon>Eukaryota</taxon>
        <taxon>Metazoa</taxon>
        <taxon>Ecdysozoa</taxon>
        <taxon>Arthropoda</taxon>
        <taxon>Hexapoda</taxon>
        <taxon>Insecta</taxon>
        <taxon>Pterygota</taxon>
        <taxon>Neoptera</taxon>
        <taxon>Polyneoptera</taxon>
        <taxon>Dictyoptera</taxon>
        <taxon>Blattodea</taxon>
        <taxon>Blaberoidea</taxon>
        <taxon>Blaberidae</taxon>
        <taxon>Diplopterinae</taxon>
        <taxon>Diploptera</taxon>
    </lineage>
</organism>